<feature type="compositionally biased region" description="Basic and acidic residues" evidence="1">
    <location>
        <begin position="1"/>
        <end position="14"/>
    </location>
</feature>
<sequence length="106" mass="11246">MAEKDTPPDTKEPATETDAQPAANTGAALTTVGTAPAWKYLDLQGIDGRGPVKVRGQWLDDEPGTVEIEAKLDGAHLTLAFEPDRARAFAEQIVEAARFAEEGGGR</sequence>
<evidence type="ECO:0000313" key="2">
    <source>
        <dbReference type="EMBL" id="AXG11657.1"/>
    </source>
</evidence>
<protein>
    <submittedName>
        <fullName evidence="2">Uncharacterized protein</fullName>
    </submittedName>
</protein>
<name>A0A345EHI5_9EURY</name>
<proteinExistence type="predicted"/>
<dbReference type="Proteomes" id="UP000252985">
    <property type="component" value="Chromosome"/>
</dbReference>
<dbReference type="RefSeq" id="WP_114606655.1">
    <property type="nucleotide sequence ID" value="NZ_CP031148.1"/>
</dbReference>
<gene>
    <name evidence="2" type="ORF">DU484_18345</name>
</gene>
<feature type="region of interest" description="Disordered" evidence="1">
    <location>
        <begin position="1"/>
        <end position="26"/>
    </location>
</feature>
<dbReference type="EMBL" id="CP031148">
    <property type="protein sequence ID" value="AXG11657.1"/>
    <property type="molecule type" value="Genomic_DNA"/>
</dbReference>
<evidence type="ECO:0000313" key="3">
    <source>
        <dbReference type="Proteomes" id="UP000252985"/>
    </source>
</evidence>
<accession>A0A345EHI5</accession>
<reference evidence="2 3" key="1">
    <citation type="submission" date="2018-07" db="EMBL/GenBank/DDBJ databases">
        <title>Genome sequences of Haloplanus sp. CBA1112.</title>
        <authorList>
            <person name="Kim Y.B."/>
            <person name="Roh S.W."/>
        </authorList>
    </citation>
    <scope>NUCLEOTIDE SEQUENCE [LARGE SCALE GENOMIC DNA]</scope>
    <source>
        <strain evidence="2 3">CBA1112</strain>
    </source>
</reference>
<dbReference type="AlphaFoldDB" id="A0A345EHI5"/>
<dbReference type="KEGG" id="haq:DU484_18345"/>
<evidence type="ECO:0000256" key="1">
    <source>
        <dbReference type="SAM" id="MobiDB-lite"/>
    </source>
</evidence>
<dbReference type="GeneID" id="37288981"/>
<organism evidence="2 3">
    <name type="scientific">Haloplanus rubicundus</name>
    <dbReference type="NCBI Taxonomy" id="1547898"/>
    <lineage>
        <taxon>Archaea</taxon>
        <taxon>Methanobacteriati</taxon>
        <taxon>Methanobacteriota</taxon>
        <taxon>Stenosarchaea group</taxon>
        <taxon>Halobacteria</taxon>
        <taxon>Halobacteriales</taxon>
        <taxon>Haloferacaceae</taxon>
        <taxon>Haloplanus</taxon>
    </lineage>
</organism>